<evidence type="ECO:0000256" key="3">
    <source>
        <dbReference type="ARBA" id="ARBA00022692"/>
    </source>
</evidence>
<dbReference type="Pfam" id="PF01694">
    <property type="entry name" value="Rhomboid"/>
    <property type="match status" value="1"/>
</dbReference>
<dbReference type="PANTHER" id="PTHR22936">
    <property type="entry name" value="RHOMBOID-RELATED"/>
    <property type="match status" value="1"/>
</dbReference>
<dbReference type="OrthoDB" id="9778341at2"/>
<protein>
    <submittedName>
        <fullName evidence="10">Rhomboid family intramembrane serine protease</fullName>
    </submittedName>
</protein>
<evidence type="ECO:0000256" key="5">
    <source>
        <dbReference type="ARBA" id="ARBA00022825"/>
    </source>
</evidence>
<keyword evidence="7 8" id="KW-0472">Membrane</keyword>
<keyword evidence="3 8" id="KW-0812">Transmembrane</keyword>
<dbReference type="Proteomes" id="UP000477739">
    <property type="component" value="Unassembled WGS sequence"/>
</dbReference>
<organism evidence="10 11">
    <name type="scientific">Intestinirhabdus alba</name>
    <dbReference type="NCBI Taxonomy" id="2899544"/>
    <lineage>
        <taxon>Bacteria</taxon>
        <taxon>Pseudomonadati</taxon>
        <taxon>Pseudomonadota</taxon>
        <taxon>Gammaproteobacteria</taxon>
        <taxon>Enterobacterales</taxon>
        <taxon>Enterobacteriaceae</taxon>
        <taxon>Intestinirhabdus</taxon>
    </lineage>
</organism>
<dbReference type="EMBL" id="WMJZ01000005">
    <property type="protein sequence ID" value="MTH45696.1"/>
    <property type="molecule type" value="Genomic_DNA"/>
</dbReference>
<comment type="caution">
    <text evidence="10">The sequence shown here is derived from an EMBL/GenBank/DDBJ whole genome shotgun (WGS) entry which is preliminary data.</text>
</comment>
<feature type="transmembrane region" description="Helical" evidence="8">
    <location>
        <begin position="112"/>
        <end position="131"/>
    </location>
</feature>
<dbReference type="SUPFAM" id="SSF144091">
    <property type="entry name" value="Rhomboid-like"/>
    <property type="match status" value="1"/>
</dbReference>
<keyword evidence="2 10" id="KW-0645">Protease</keyword>
<proteinExistence type="predicted"/>
<evidence type="ECO:0000256" key="8">
    <source>
        <dbReference type="SAM" id="Phobius"/>
    </source>
</evidence>
<evidence type="ECO:0000313" key="11">
    <source>
        <dbReference type="Proteomes" id="UP000477739"/>
    </source>
</evidence>
<evidence type="ECO:0000256" key="2">
    <source>
        <dbReference type="ARBA" id="ARBA00022670"/>
    </source>
</evidence>
<comment type="subcellular location">
    <subcellularLocation>
        <location evidence="1">Membrane</location>
        <topology evidence="1">Multi-pass membrane protein</topology>
    </subcellularLocation>
</comment>
<dbReference type="GO" id="GO:0004252">
    <property type="term" value="F:serine-type endopeptidase activity"/>
    <property type="evidence" value="ECO:0007669"/>
    <property type="project" value="InterPro"/>
</dbReference>
<keyword evidence="11" id="KW-1185">Reference proteome</keyword>
<keyword evidence="5" id="KW-0720">Serine protease</keyword>
<gene>
    <name evidence="10" type="ORF">GJV78_05335</name>
</gene>
<evidence type="ECO:0000256" key="6">
    <source>
        <dbReference type="ARBA" id="ARBA00022989"/>
    </source>
</evidence>
<dbReference type="InterPro" id="IPR022764">
    <property type="entry name" value="Peptidase_S54_rhomboid_dom"/>
</dbReference>
<dbReference type="AlphaFoldDB" id="A0A6L6IJC3"/>
<feature type="transmembrane region" description="Helical" evidence="8">
    <location>
        <begin position="21"/>
        <end position="45"/>
    </location>
</feature>
<feature type="transmembrane region" description="Helical" evidence="8">
    <location>
        <begin position="137"/>
        <end position="160"/>
    </location>
</feature>
<evidence type="ECO:0000256" key="1">
    <source>
        <dbReference type="ARBA" id="ARBA00004141"/>
    </source>
</evidence>
<dbReference type="GO" id="GO:0016020">
    <property type="term" value="C:membrane"/>
    <property type="evidence" value="ECO:0007669"/>
    <property type="project" value="UniProtKB-SubCell"/>
</dbReference>
<keyword evidence="4" id="KW-0378">Hydrolase</keyword>
<accession>A0A6L6IJC3</accession>
<sequence length="449" mass="49690">MSQFLCLIRMKMKLQGCLVAALLQARVTLILIVMNIIAFSVPGFYDIRFLDTLAQGSYLINWGGNISALTFSGEYWRLLSSQFVHAGIVHLTMNMLALWSIGSVLERYIPRATYLAIYLLSGVSGGLLSAVYYSTTQIVSCGASAAIIGLAGAFLAYAAVTRNIQNLPVKNLLMSLLLTFGAGMFLPLDNMAHLGGLVFGFVSGGAVVLVSRVWQANRMLTAAMSGGIFALSIAGLWGVYNHFSVPGGAGQVKAVKVINILRMAGLGDSASVMGGLNDLDTCIQTQLATATLNLKSCNRRDLSDNFDIRWIEKRLLNDFAQCRLLVADLEQIYPDKEEQRRLGIVKDFCEAREQLYKAVFTQEIISVDAAKLHEADRRMRNLADRIRLLSKDRPVVIRSIFDYFYTSQNDSEVEDAEDIQSQGVFNDVRNRVYKAVQESRCPYYSCTKQ</sequence>
<keyword evidence="6 8" id="KW-1133">Transmembrane helix</keyword>
<evidence type="ECO:0000256" key="4">
    <source>
        <dbReference type="ARBA" id="ARBA00022801"/>
    </source>
</evidence>
<feature type="transmembrane region" description="Helical" evidence="8">
    <location>
        <begin position="83"/>
        <end position="105"/>
    </location>
</feature>
<dbReference type="GO" id="GO:0006508">
    <property type="term" value="P:proteolysis"/>
    <property type="evidence" value="ECO:0007669"/>
    <property type="project" value="UniProtKB-KW"/>
</dbReference>
<reference evidence="10 11" key="1">
    <citation type="submission" date="2019-11" db="EMBL/GenBank/DDBJ databases">
        <title>Escherichia alba sp. nov. isolated from the gut of plastic-eating superworms Zophobas atratus.</title>
        <authorList>
            <person name="Yang Y."/>
        </authorList>
    </citation>
    <scope>NUCLEOTIDE SEQUENCE [LARGE SCALE GENOMIC DNA]</scope>
    <source>
        <strain evidence="11">BIT-B35</strain>
    </source>
</reference>
<feature type="transmembrane region" description="Helical" evidence="8">
    <location>
        <begin position="194"/>
        <end position="214"/>
    </location>
</feature>
<dbReference type="InterPro" id="IPR035952">
    <property type="entry name" value="Rhomboid-like_sf"/>
</dbReference>
<evidence type="ECO:0000313" key="10">
    <source>
        <dbReference type="EMBL" id="MTH45696.1"/>
    </source>
</evidence>
<evidence type="ECO:0000256" key="7">
    <source>
        <dbReference type="ARBA" id="ARBA00023136"/>
    </source>
</evidence>
<feature type="transmembrane region" description="Helical" evidence="8">
    <location>
        <begin position="172"/>
        <end position="188"/>
    </location>
</feature>
<evidence type="ECO:0000259" key="9">
    <source>
        <dbReference type="Pfam" id="PF01694"/>
    </source>
</evidence>
<feature type="domain" description="Peptidase S54 rhomboid" evidence="9">
    <location>
        <begin position="73"/>
        <end position="205"/>
    </location>
</feature>
<feature type="transmembrane region" description="Helical" evidence="8">
    <location>
        <begin position="221"/>
        <end position="240"/>
    </location>
</feature>
<dbReference type="Gene3D" id="1.20.1540.10">
    <property type="entry name" value="Rhomboid-like"/>
    <property type="match status" value="1"/>
</dbReference>
<dbReference type="InterPro" id="IPR002610">
    <property type="entry name" value="Peptidase_S54_rhomboid-like"/>
</dbReference>
<name>A0A6L6IJC3_9ENTR</name>
<dbReference type="PANTHER" id="PTHR22936:SF69">
    <property type="entry name" value="RHOMBOID-LIKE PROTEIN"/>
    <property type="match status" value="1"/>
</dbReference>